<dbReference type="Proteomes" id="UP000199370">
    <property type="component" value="Unassembled WGS sequence"/>
</dbReference>
<reference evidence="1 2" key="1">
    <citation type="submission" date="2016-10" db="EMBL/GenBank/DDBJ databases">
        <authorList>
            <person name="de Groot N.N."/>
        </authorList>
    </citation>
    <scope>NUCLEOTIDE SEQUENCE [LARGE SCALE GENOMIC DNA]</scope>
    <source>
        <strain evidence="2">EB21,IBRC-M 10013,KCTC 4048</strain>
    </source>
</reference>
<dbReference type="AlphaFoldDB" id="A0A1G9SGM9"/>
<gene>
    <name evidence="1" type="ORF">SAMN05192554_101174</name>
</gene>
<name>A0A1G9SGM9_9EURY</name>
<keyword evidence="2" id="KW-1185">Reference proteome</keyword>
<dbReference type="EMBL" id="FNIA01000001">
    <property type="protein sequence ID" value="SDM34551.1"/>
    <property type="molecule type" value="Genomic_DNA"/>
</dbReference>
<proteinExistence type="predicted"/>
<accession>A0A1G9SGM9</accession>
<protein>
    <submittedName>
        <fullName evidence="1">Uncharacterized protein</fullName>
    </submittedName>
</protein>
<sequence length="42" mass="4471">MSPFRDGPDQYPIDLDEAETALAVLDPAARELLAVDDGSAPQ</sequence>
<organism evidence="1 2">
    <name type="scientific">Haloarchaeobius iranensis</name>
    <dbReference type="NCBI Taxonomy" id="996166"/>
    <lineage>
        <taxon>Archaea</taxon>
        <taxon>Methanobacteriati</taxon>
        <taxon>Methanobacteriota</taxon>
        <taxon>Stenosarchaea group</taxon>
        <taxon>Halobacteria</taxon>
        <taxon>Halobacteriales</taxon>
        <taxon>Halorubellaceae</taxon>
        <taxon>Haloarchaeobius</taxon>
    </lineage>
</organism>
<evidence type="ECO:0000313" key="2">
    <source>
        <dbReference type="Proteomes" id="UP000199370"/>
    </source>
</evidence>
<evidence type="ECO:0000313" key="1">
    <source>
        <dbReference type="EMBL" id="SDM34551.1"/>
    </source>
</evidence>
<dbReference type="RefSeq" id="WP_281241441.1">
    <property type="nucleotide sequence ID" value="NZ_FNIA01000001.1"/>
</dbReference>